<protein>
    <submittedName>
        <fullName evidence="1 3">Uncharacterized protein</fullName>
    </submittedName>
</protein>
<evidence type="ECO:0000313" key="2">
    <source>
        <dbReference type="Proteomes" id="UP000280834"/>
    </source>
</evidence>
<organism evidence="3">
    <name type="scientific">Brugia timori</name>
    <dbReference type="NCBI Taxonomy" id="42155"/>
    <lineage>
        <taxon>Eukaryota</taxon>
        <taxon>Metazoa</taxon>
        <taxon>Ecdysozoa</taxon>
        <taxon>Nematoda</taxon>
        <taxon>Chromadorea</taxon>
        <taxon>Rhabditida</taxon>
        <taxon>Spirurina</taxon>
        <taxon>Spiruromorpha</taxon>
        <taxon>Filarioidea</taxon>
        <taxon>Onchocercidae</taxon>
        <taxon>Brugia</taxon>
    </lineage>
</organism>
<proteinExistence type="predicted"/>
<evidence type="ECO:0000313" key="3">
    <source>
        <dbReference type="WBParaSite" id="BTMF_0001222701-mRNA-1"/>
    </source>
</evidence>
<dbReference type="EMBL" id="UZAG01017458">
    <property type="protein sequence ID" value="VDO34811.1"/>
    <property type="molecule type" value="Genomic_DNA"/>
</dbReference>
<sequence>MLFELIDDRAWGLRDYIALQYDNTTNTKLSRIFSIKGVRINPADVVQLIVVKTFYEVLPEMKLTKTMRLKWLFIFKMKGNKRFENMEEWAGMIRKWYGLVISGSYYELVASKCPDNDIEELESAIYKSIFPETSIHPETIARHSWQTISTSTQSNASALISGRLTASDIHTPTIRYHNLAPSYHHVIDQINLRISLTGLLYRCTSEKINEKSQRKHTPVASTLNNLTL</sequence>
<reference evidence="3" key="1">
    <citation type="submission" date="2017-02" db="UniProtKB">
        <authorList>
            <consortium name="WormBaseParasite"/>
        </authorList>
    </citation>
    <scope>IDENTIFICATION</scope>
</reference>
<keyword evidence="2" id="KW-1185">Reference proteome</keyword>
<accession>A0A0R3QWW1</accession>
<reference evidence="1 2" key="2">
    <citation type="submission" date="2018-11" db="EMBL/GenBank/DDBJ databases">
        <authorList>
            <consortium name="Pathogen Informatics"/>
        </authorList>
    </citation>
    <scope>NUCLEOTIDE SEQUENCE [LARGE SCALE GENOMIC DNA]</scope>
</reference>
<dbReference type="AlphaFoldDB" id="A0A0R3QWW1"/>
<gene>
    <name evidence="1" type="ORF">BTMF_LOCUS10247</name>
</gene>
<name>A0A0R3QWW1_9BILA</name>
<evidence type="ECO:0000313" key="1">
    <source>
        <dbReference type="EMBL" id="VDO34811.1"/>
    </source>
</evidence>
<dbReference type="WBParaSite" id="BTMF_0001222701-mRNA-1">
    <property type="protein sequence ID" value="BTMF_0001222701-mRNA-1"/>
    <property type="gene ID" value="BTMF_0001222701"/>
</dbReference>
<dbReference type="Proteomes" id="UP000280834">
    <property type="component" value="Unassembled WGS sequence"/>
</dbReference>